<reference evidence="1 2" key="1">
    <citation type="journal article" date="2019" name="Appl. Environ. Microbiol.">
        <title>Population genetics and characterization of Campylobacter jejuni isolates in western jackdaws and game birds in Finland.</title>
        <authorList>
            <person name="Kovanen S."/>
            <person name="Rossi M."/>
            <person name="Pohja-Mykra M."/>
            <person name="Nieminen T."/>
            <person name="Raunio-Saarnisto M."/>
            <person name="Sauvala M."/>
            <person name="Fredriksson-Ahomaa M."/>
            <person name="Hanninen M.L."/>
            <person name="Kivisto R."/>
        </authorList>
    </citation>
    <scope>NUCLEOTIDE SEQUENCE [LARGE SCALE GENOMIC DNA]</scope>
    <source>
        <strain evidence="1 2">CB313</strain>
    </source>
</reference>
<dbReference type="EMBL" id="PRBV01000005">
    <property type="protein sequence ID" value="RTJ79659.1"/>
    <property type="molecule type" value="Genomic_DNA"/>
</dbReference>
<sequence length="153" mass="17828">MTLTIGDSISLELKRGHPGSTHLRAFTELKEPRLLRISEDYKTKPAVRLSVDNYLPIDIGLIYVRLPKMSCEWVKNSEQRVRTLEMWKIKPEYEEEFQSLANRQYLLQTLHLPTGCYLVMSYVGVFVDDGDYCRIGSPRQVGVFPMTHRYDDL</sequence>
<evidence type="ECO:0000313" key="1">
    <source>
        <dbReference type="EMBL" id="RTJ79659.1"/>
    </source>
</evidence>
<name>A0A431EEG0_CAMJU</name>
<dbReference type="Proteomes" id="UP000288507">
    <property type="component" value="Unassembled WGS sequence"/>
</dbReference>
<comment type="caution">
    <text evidence="1">The sequence shown here is derived from an EMBL/GenBank/DDBJ whole genome shotgun (WGS) entry which is preliminary data.</text>
</comment>
<protein>
    <submittedName>
        <fullName evidence="1">Uncharacterized protein</fullName>
    </submittedName>
</protein>
<dbReference type="AlphaFoldDB" id="A0A431EEG0"/>
<organism evidence="1 2">
    <name type="scientific">Campylobacter jejuni</name>
    <dbReference type="NCBI Taxonomy" id="197"/>
    <lineage>
        <taxon>Bacteria</taxon>
        <taxon>Pseudomonadati</taxon>
        <taxon>Campylobacterota</taxon>
        <taxon>Epsilonproteobacteria</taxon>
        <taxon>Campylobacterales</taxon>
        <taxon>Campylobacteraceae</taxon>
        <taxon>Campylobacter</taxon>
    </lineage>
</organism>
<accession>A0A431EEG0</accession>
<gene>
    <name evidence="1" type="ORF">C3H57_04615</name>
</gene>
<proteinExistence type="predicted"/>
<dbReference type="RefSeq" id="WP_126232230.1">
    <property type="nucleotide sequence ID" value="NZ_PRBV01000005.1"/>
</dbReference>
<evidence type="ECO:0000313" key="2">
    <source>
        <dbReference type="Proteomes" id="UP000288507"/>
    </source>
</evidence>